<evidence type="ECO:0000256" key="2">
    <source>
        <dbReference type="ARBA" id="ARBA00022723"/>
    </source>
</evidence>
<evidence type="ECO:0000313" key="7">
    <source>
        <dbReference type="EMBL" id="QDY51698.1"/>
    </source>
</evidence>
<dbReference type="InterPro" id="IPR024779">
    <property type="entry name" value="2OGFeDO_JBP1/TET_oxygenase_dom"/>
</dbReference>
<keyword evidence="2" id="KW-0479">Metal-binding</keyword>
<dbReference type="GO" id="GO:0051213">
    <property type="term" value="F:dioxygenase activity"/>
    <property type="evidence" value="ECO:0007669"/>
    <property type="project" value="UniProtKB-KW"/>
</dbReference>
<proteinExistence type="predicted"/>
<evidence type="ECO:0000256" key="5">
    <source>
        <dbReference type="ARBA" id="ARBA00023004"/>
    </source>
</evidence>
<organism evidence="7">
    <name type="scientific">Mimiviridae sp. ChoanoV1</name>
    <dbReference type="NCBI Taxonomy" id="2596887"/>
    <lineage>
        <taxon>Viruses</taxon>
        <taxon>Varidnaviria</taxon>
        <taxon>Bamfordvirae</taxon>
        <taxon>Nucleocytoviricota</taxon>
        <taxon>Megaviricetes</taxon>
        <taxon>Imitervirales</taxon>
        <taxon>Schizomimiviridae</taxon>
    </lineage>
</organism>
<dbReference type="Pfam" id="PF12851">
    <property type="entry name" value="Tet_JBP"/>
    <property type="match status" value="1"/>
</dbReference>
<keyword evidence="4" id="KW-0560">Oxidoreductase</keyword>
<gene>
    <name evidence="7" type="ORF">1_83</name>
</gene>
<protein>
    <recommendedName>
        <fullName evidence="6">2OGFeDO JBP1/TET oxygenase domain-containing protein</fullName>
    </recommendedName>
</protein>
<sequence>MFRSKIKKKKINKKTKKVKKLLVKKIISDEEIKEKESEYFDNKHFRHIIKSNVDVYYKNSTGKEILLAKFRKKVIPKKLSSLIVKNLKQAAKRIHDNRGPAGGPLDKKKVPVYVDFKKSKSRNKYRLYGYFSKKNNKFVNNYIGNEAKSNIIGYFDRPDRNNFTENLPCRLTSFNANQPEKFKNVLPFFQKANKIFSELVPKQYKIQYKRAQETKFVIEKTAFSTVTINYNWRTGTHKDSGDFPEGFGNLMVCEEGKYKGGYTGFPQFGVCFDVREGDFLAMDVHEWHCNTEIKGITKDFTRLSIVCYLRNNMIKCKE</sequence>
<evidence type="ECO:0000256" key="1">
    <source>
        <dbReference type="ARBA" id="ARBA00001954"/>
    </source>
</evidence>
<keyword evidence="5" id="KW-0408">Iron</keyword>
<evidence type="ECO:0000259" key="6">
    <source>
        <dbReference type="Pfam" id="PF12851"/>
    </source>
</evidence>
<reference evidence="7" key="1">
    <citation type="submission" date="2018-11" db="EMBL/GenBank/DDBJ databases">
        <title>A distinct lineage of giant viruses engineers rhodopsin photosystems in predatory marine eukaryotes.</title>
        <authorList>
            <person name="Needham D.M."/>
            <person name="Yoshizawa S."/>
            <person name="Hosaka T."/>
            <person name="Poirier C."/>
            <person name="Choi C.-J."/>
            <person name="Hehenberger E."/>
            <person name="Irwin N.A.T."/>
            <person name="Wilken S."/>
            <person name="Yung C.-M."/>
            <person name="Bachy C."/>
            <person name="Kurihara R."/>
            <person name="Nakajima Y."/>
            <person name="Kojima K."/>
            <person name="Kimura-Someya T."/>
            <person name="Leonard G."/>
            <person name="Malmstrom R.R."/>
            <person name="Mende D."/>
            <person name="Olson D.K."/>
            <person name="Sudo Y."/>
            <person name="Sudek S."/>
            <person name="Richards T.A."/>
            <person name="DeLong E.F."/>
            <person name="Keeling P.J."/>
            <person name="Santoro A.E."/>
            <person name="Shirouzu M."/>
            <person name="Iwasaki W."/>
            <person name="Worden A.Z."/>
        </authorList>
    </citation>
    <scope>NUCLEOTIDE SEQUENCE</scope>
</reference>
<feature type="domain" description="2OGFeDO JBP1/TET oxygenase" evidence="6">
    <location>
        <begin position="159"/>
        <end position="311"/>
    </location>
</feature>
<comment type="cofactor">
    <cofactor evidence="1">
        <name>Fe(2+)</name>
        <dbReference type="ChEBI" id="CHEBI:29033"/>
    </cofactor>
</comment>
<keyword evidence="3" id="KW-0223">Dioxygenase</keyword>
<name>A0A5B8IEN0_9VIRU</name>
<dbReference type="GO" id="GO:0046872">
    <property type="term" value="F:metal ion binding"/>
    <property type="evidence" value="ECO:0007669"/>
    <property type="project" value="UniProtKB-KW"/>
</dbReference>
<evidence type="ECO:0000256" key="3">
    <source>
        <dbReference type="ARBA" id="ARBA00022964"/>
    </source>
</evidence>
<dbReference type="EMBL" id="MK250085">
    <property type="protein sequence ID" value="QDY51698.1"/>
    <property type="molecule type" value="Genomic_DNA"/>
</dbReference>
<evidence type="ECO:0000256" key="4">
    <source>
        <dbReference type="ARBA" id="ARBA00023002"/>
    </source>
</evidence>
<accession>A0A5B8IEN0</accession>